<dbReference type="KEGG" id="nam:NAMH_0980"/>
<dbReference type="Proteomes" id="UP000000448">
    <property type="component" value="Chromosome"/>
</dbReference>
<dbReference type="eggNOG" id="COG0834">
    <property type="taxonomic scope" value="Bacteria"/>
</dbReference>
<name>B9L9S2_NAUPA</name>
<dbReference type="HOGENOM" id="CLU_064076_10_1_7"/>
<reference evidence="3 4" key="1">
    <citation type="journal article" date="2009" name="PLoS Genet.">
        <title>Adaptations to submarine hydrothermal environments exemplified by the genome of Nautilia profundicola.</title>
        <authorList>
            <person name="Campbell B.J."/>
            <person name="Smith J.L."/>
            <person name="Hanson T.E."/>
            <person name="Klotz M.G."/>
            <person name="Stein L.Y."/>
            <person name="Lee C.K."/>
            <person name="Wu D."/>
            <person name="Robinson J.M."/>
            <person name="Khouri H.M."/>
            <person name="Eisen J.A."/>
            <person name="Cary S.C."/>
        </authorList>
    </citation>
    <scope>NUCLEOTIDE SEQUENCE [LARGE SCALE GENOMIC DNA]</scope>
    <source>
        <strain evidence="4">ATCC BAA-1463 / DSM 18972 / AmH</strain>
    </source>
</reference>
<dbReference type="PANTHER" id="PTHR35936:SF35">
    <property type="entry name" value="L-CYSTINE-BINDING PROTEIN TCYJ"/>
    <property type="match status" value="1"/>
</dbReference>
<evidence type="ECO:0000259" key="2">
    <source>
        <dbReference type="Pfam" id="PF00497"/>
    </source>
</evidence>
<dbReference type="STRING" id="598659.NAMH_0980"/>
<protein>
    <recommendedName>
        <fullName evidence="2">Solute-binding protein family 3/N-terminal domain-containing protein</fullName>
    </recommendedName>
</protein>
<dbReference type="Gene3D" id="3.40.190.10">
    <property type="entry name" value="Periplasmic binding protein-like II"/>
    <property type="match status" value="2"/>
</dbReference>
<dbReference type="EMBL" id="CP001279">
    <property type="protein sequence ID" value="ACM92288.1"/>
    <property type="molecule type" value="Genomic_DNA"/>
</dbReference>
<accession>B9L9S2</accession>
<feature type="domain" description="Solute-binding protein family 3/N-terminal" evidence="2">
    <location>
        <begin position="27"/>
        <end position="261"/>
    </location>
</feature>
<dbReference type="AlphaFoldDB" id="B9L9S2"/>
<evidence type="ECO:0000313" key="4">
    <source>
        <dbReference type="Proteomes" id="UP000000448"/>
    </source>
</evidence>
<proteinExistence type="predicted"/>
<dbReference type="OrthoDB" id="8779113at2"/>
<dbReference type="RefSeq" id="WP_012663660.1">
    <property type="nucleotide sequence ID" value="NC_012115.1"/>
</dbReference>
<dbReference type="PANTHER" id="PTHR35936">
    <property type="entry name" value="MEMBRANE-BOUND LYTIC MUREIN TRANSGLYCOSYLASE F"/>
    <property type="match status" value="1"/>
</dbReference>
<gene>
    <name evidence="3" type="ordered locus">NAMH_0980</name>
</gene>
<evidence type="ECO:0000256" key="1">
    <source>
        <dbReference type="ARBA" id="ARBA00022729"/>
    </source>
</evidence>
<dbReference type="SUPFAM" id="SSF53850">
    <property type="entry name" value="Periplasmic binding protein-like II"/>
    <property type="match status" value="1"/>
</dbReference>
<evidence type="ECO:0000313" key="3">
    <source>
        <dbReference type="EMBL" id="ACM92288.1"/>
    </source>
</evidence>
<organism evidence="3 4">
    <name type="scientific">Nautilia profundicola (strain ATCC BAA-1463 / DSM 18972 / AmH)</name>
    <dbReference type="NCBI Taxonomy" id="598659"/>
    <lineage>
        <taxon>Bacteria</taxon>
        <taxon>Pseudomonadati</taxon>
        <taxon>Campylobacterota</taxon>
        <taxon>Epsilonproteobacteria</taxon>
        <taxon>Nautiliales</taxon>
        <taxon>Nautiliaceae</taxon>
        <taxon>Nautilia</taxon>
    </lineage>
</organism>
<dbReference type="InterPro" id="IPR001638">
    <property type="entry name" value="Solute-binding_3/MltF_N"/>
</dbReference>
<keyword evidence="4" id="KW-1185">Reference proteome</keyword>
<keyword evidence="1" id="KW-0732">Signal</keyword>
<sequence length="262" mass="30698">MKILLAIILGFSLYAKDILYICDDGAEWPPFVFYKRVNGKVDKSKVVGALVDMYNVMFKDLNITYKLDLLPWKRCTYLVSVYDRAKKYAIFPGLYSKERAKILYITKPIYTTHQVIWFSKKRFTKDEILNKVKNDINSLRICDVNGYNTSFYYTVFNLDKNKTINQEATSQCAVLKKISANRCDIMVASKEAILGYQMIGKCKIPEDISYVPYDKLKTSKFRLFISKKYPKAKELLQKINKEIEKMDKSGIREKILKKWIKE</sequence>
<dbReference type="Pfam" id="PF00497">
    <property type="entry name" value="SBP_bac_3"/>
    <property type="match status" value="1"/>
</dbReference>